<evidence type="ECO:0000256" key="1">
    <source>
        <dbReference type="ARBA" id="ARBA00004651"/>
    </source>
</evidence>
<feature type="transmembrane region" description="Helical" evidence="8">
    <location>
        <begin position="273"/>
        <end position="297"/>
    </location>
</feature>
<gene>
    <name evidence="9" type="ORF">DC077_04320</name>
    <name evidence="10" type="ORF">DC078_00930</name>
</gene>
<sequence length="360" mass="40439">MQFDRVNRLIFFWIGVLLTLYLIHRLAAVLIPFLIAFGLAYLGNPLVEKIESKRIPRVLAVTIVFAGLLLLLALLLTVVIPQLLNQILVFVDKVPTYYLWVQDNIFPRLEKLLSLESLKENQYEARQALTKSLNYLGELTSKIAPSISAIIMGIIGFLVSLFLIPMITFYVMRDWTTITERFETLIPRTIFPQTMRFFHEANYMLSGFLRGQLTVMFCLACIYGIGLSIVGVEYSLVIGMIAGLISFIPYFGATSGVIMGLTVAWFQYGTLTHLFFVGIVFAIGQLMESFVLTPILIGDKLGMHPIAVVFALMAGGTLFGFTGVLLALPACAVLMVALRFLYHRYLQSEFYNGKKEEPKA</sequence>
<comment type="caution">
    <text evidence="9">The sequence shown here is derived from an EMBL/GenBank/DDBJ whole genome shotgun (WGS) entry which is preliminary data.</text>
</comment>
<dbReference type="Pfam" id="PF01594">
    <property type="entry name" value="AI-2E_transport"/>
    <property type="match status" value="1"/>
</dbReference>
<feature type="transmembrane region" description="Helical" evidence="8">
    <location>
        <begin position="309"/>
        <end position="342"/>
    </location>
</feature>
<evidence type="ECO:0000256" key="5">
    <source>
        <dbReference type="ARBA" id="ARBA00022692"/>
    </source>
</evidence>
<dbReference type="InterPro" id="IPR002549">
    <property type="entry name" value="AI-2E-like"/>
</dbReference>
<keyword evidence="12" id="KW-1185">Reference proteome</keyword>
<keyword evidence="4" id="KW-1003">Cell membrane</keyword>
<feature type="transmembrane region" description="Helical" evidence="8">
    <location>
        <begin position="213"/>
        <end position="232"/>
    </location>
</feature>
<dbReference type="Proteomes" id="UP000245059">
    <property type="component" value="Unassembled WGS sequence"/>
</dbReference>
<keyword evidence="7 8" id="KW-0472">Membrane</keyword>
<proteinExistence type="inferred from homology"/>
<evidence type="ECO:0000313" key="12">
    <source>
        <dbReference type="Proteomes" id="UP000245217"/>
    </source>
</evidence>
<dbReference type="AlphaFoldDB" id="A0A2U2AS09"/>
<dbReference type="Proteomes" id="UP000245217">
    <property type="component" value="Unassembled WGS sequence"/>
</dbReference>
<reference evidence="11 12" key="2">
    <citation type="submission" date="2018-05" db="EMBL/GenBank/DDBJ databases">
        <title>Ignatzschineria dubaiensis sp. nov., isolated from necrotic foot tissues of dromedaries (Camelus dromedarius) and associated maggots in Dubai, United Arab Emirates.</title>
        <authorList>
            <person name="Tsang C.C."/>
            <person name="Tang J.Y.M."/>
            <person name="Fong J.Y.H."/>
            <person name="Kinne J."/>
            <person name="Lee H.H."/>
            <person name="Joseph M."/>
            <person name="Jose S."/>
            <person name="Schuster R.K."/>
            <person name="Tang Y."/>
            <person name="Sivakumar S."/>
            <person name="Chen J.H.K."/>
            <person name="Teng J.L.L."/>
            <person name="Lau S.K.P."/>
            <person name="Wernery U."/>
            <person name="Woo P.C.Y."/>
        </authorList>
    </citation>
    <scope>NUCLEOTIDE SEQUENCE [LARGE SCALE GENOMIC DNA]</scope>
    <source>
        <strain evidence="11">UAE-HKU57</strain>
        <strain evidence="12">UAE-HKU58</strain>
    </source>
</reference>
<dbReference type="EMBL" id="QEWW01000002">
    <property type="protein sequence ID" value="PWD87043.1"/>
    <property type="molecule type" value="Genomic_DNA"/>
</dbReference>
<dbReference type="GO" id="GO:0005886">
    <property type="term" value="C:plasma membrane"/>
    <property type="evidence" value="ECO:0007669"/>
    <property type="project" value="UniProtKB-SubCell"/>
</dbReference>
<evidence type="ECO:0000313" key="11">
    <source>
        <dbReference type="Proteomes" id="UP000245059"/>
    </source>
</evidence>
<feature type="transmembrane region" description="Helical" evidence="8">
    <location>
        <begin position="7"/>
        <end position="23"/>
    </location>
</feature>
<keyword evidence="5 8" id="KW-0812">Transmembrane</keyword>
<dbReference type="RefSeq" id="WP_109200751.1">
    <property type="nucleotide sequence ID" value="NZ_QEWS01000001.1"/>
</dbReference>
<dbReference type="GO" id="GO:0055085">
    <property type="term" value="P:transmembrane transport"/>
    <property type="evidence" value="ECO:0007669"/>
    <property type="project" value="TreeGrafter"/>
</dbReference>
<accession>A0A2U2AS09</accession>
<evidence type="ECO:0000256" key="7">
    <source>
        <dbReference type="ARBA" id="ARBA00023136"/>
    </source>
</evidence>
<comment type="subcellular location">
    <subcellularLocation>
        <location evidence="1">Cell membrane</location>
        <topology evidence="1">Multi-pass membrane protein</topology>
    </subcellularLocation>
</comment>
<dbReference type="PANTHER" id="PTHR21716">
    <property type="entry name" value="TRANSMEMBRANE PROTEIN"/>
    <property type="match status" value="1"/>
</dbReference>
<feature type="transmembrane region" description="Helical" evidence="8">
    <location>
        <begin position="59"/>
        <end position="80"/>
    </location>
</feature>
<comment type="similarity">
    <text evidence="2">Belongs to the autoinducer-2 exporter (AI-2E) (TC 2.A.86) family.</text>
</comment>
<feature type="transmembrane region" description="Helical" evidence="8">
    <location>
        <begin position="238"/>
        <end position="266"/>
    </location>
</feature>
<evidence type="ECO:0000256" key="2">
    <source>
        <dbReference type="ARBA" id="ARBA00009773"/>
    </source>
</evidence>
<evidence type="ECO:0000256" key="4">
    <source>
        <dbReference type="ARBA" id="ARBA00022475"/>
    </source>
</evidence>
<organism evidence="9 11">
    <name type="scientific">Ignatzschineria cameli</name>
    <dbReference type="NCBI Taxonomy" id="2182793"/>
    <lineage>
        <taxon>Bacteria</taxon>
        <taxon>Pseudomonadati</taxon>
        <taxon>Pseudomonadota</taxon>
        <taxon>Gammaproteobacteria</taxon>
        <taxon>Cardiobacteriales</taxon>
        <taxon>Ignatzschineriaceae</taxon>
        <taxon>Ignatzschineria</taxon>
    </lineage>
</organism>
<evidence type="ECO:0000256" key="3">
    <source>
        <dbReference type="ARBA" id="ARBA00022448"/>
    </source>
</evidence>
<dbReference type="PANTHER" id="PTHR21716:SF53">
    <property type="entry name" value="PERMEASE PERM-RELATED"/>
    <property type="match status" value="1"/>
</dbReference>
<dbReference type="OrthoDB" id="5792512at2"/>
<evidence type="ECO:0000256" key="8">
    <source>
        <dbReference type="SAM" id="Phobius"/>
    </source>
</evidence>
<name>A0A2U2AS09_9GAMM</name>
<evidence type="ECO:0000313" key="10">
    <source>
        <dbReference type="EMBL" id="PWD94141.1"/>
    </source>
</evidence>
<keyword evidence="3" id="KW-0813">Transport</keyword>
<reference evidence="9" key="1">
    <citation type="journal article" date="2018" name="Genome Announc.">
        <title>Ignatzschineria cameli sp. nov., isolated from necrotic foot tissue of dromedaries (Camelus dromedarius) and associated maggots (Wohlfahrtia species) in Dubai.</title>
        <authorList>
            <person name="Tsang C.C."/>
            <person name="Tang J.Y."/>
            <person name="Fong J.Y."/>
            <person name="Kinne J."/>
            <person name="Lee H.H."/>
            <person name="Joseph M."/>
            <person name="Jose S."/>
            <person name="Schuster R.K."/>
            <person name="Tang Y."/>
            <person name="Sivakumar S."/>
            <person name="Chen J.H."/>
            <person name="Teng J.L."/>
            <person name="Lau S.K."/>
            <person name="Wernery U."/>
            <person name="Woo P.C."/>
        </authorList>
    </citation>
    <scope>NUCLEOTIDE SEQUENCE</scope>
    <source>
        <strain evidence="9">UAE-HKU57</strain>
        <strain evidence="10">UAE-HKU58</strain>
    </source>
</reference>
<evidence type="ECO:0000256" key="6">
    <source>
        <dbReference type="ARBA" id="ARBA00022989"/>
    </source>
</evidence>
<keyword evidence="6 8" id="KW-1133">Transmembrane helix</keyword>
<dbReference type="EMBL" id="QEWV01000001">
    <property type="protein sequence ID" value="PWD94141.1"/>
    <property type="molecule type" value="Genomic_DNA"/>
</dbReference>
<protein>
    <submittedName>
        <fullName evidence="9">AI-2E family transporter</fullName>
    </submittedName>
</protein>
<feature type="transmembrane region" description="Helical" evidence="8">
    <location>
        <begin position="29"/>
        <end position="47"/>
    </location>
</feature>
<evidence type="ECO:0000313" key="9">
    <source>
        <dbReference type="EMBL" id="PWD87043.1"/>
    </source>
</evidence>
<feature type="transmembrane region" description="Helical" evidence="8">
    <location>
        <begin position="143"/>
        <end position="171"/>
    </location>
</feature>